<reference evidence="1" key="1">
    <citation type="submission" date="2021-02" db="EMBL/GenBank/DDBJ databases">
        <authorList>
            <consortium name="DOE Joint Genome Institute"/>
            <person name="Ahrendt S."/>
            <person name="Looney B.P."/>
            <person name="Miyauchi S."/>
            <person name="Morin E."/>
            <person name="Drula E."/>
            <person name="Courty P.E."/>
            <person name="Chicoki N."/>
            <person name="Fauchery L."/>
            <person name="Kohler A."/>
            <person name="Kuo A."/>
            <person name="Labutti K."/>
            <person name="Pangilinan J."/>
            <person name="Lipzen A."/>
            <person name="Riley R."/>
            <person name="Andreopoulos W."/>
            <person name="He G."/>
            <person name="Johnson J."/>
            <person name="Barry K.W."/>
            <person name="Grigoriev I.V."/>
            <person name="Nagy L."/>
            <person name="Hibbett D."/>
            <person name="Henrissat B."/>
            <person name="Matheny P.B."/>
            <person name="Labbe J."/>
            <person name="Martin F."/>
        </authorList>
    </citation>
    <scope>NUCLEOTIDE SEQUENCE</scope>
    <source>
        <strain evidence="1">FP105234-sp</strain>
    </source>
</reference>
<reference evidence="1" key="2">
    <citation type="journal article" date="2022" name="New Phytol.">
        <title>Evolutionary transition to the ectomycorrhizal habit in the genomes of a hyperdiverse lineage of mushroom-forming fungi.</title>
        <authorList>
            <person name="Looney B."/>
            <person name="Miyauchi S."/>
            <person name="Morin E."/>
            <person name="Drula E."/>
            <person name="Courty P.E."/>
            <person name="Kohler A."/>
            <person name="Kuo A."/>
            <person name="LaButti K."/>
            <person name="Pangilinan J."/>
            <person name="Lipzen A."/>
            <person name="Riley R."/>
            <person name="Andreopoulos W."/>
            <person name="He G."/>
            <person name="Johnson J."/>
            <person name="Nolan M."/>
            <person name="Tritt A."/>
            <person name="Barry K.W."/>
            <person name="Grigoriev I.V."/>
            <person name="Nagy L.G."/>
            <person name="Hibbett D."/>
            <person name="Henrissat B."/>
            <person name="Matheny P.B."/>
            <person name="Labbe J."/>
            <person name="Martin F.M."/>
        </authorList>
    </citation>
    <scope>NUCLEOTIDE SEQUENCE</scope>
    <source>
        <strain evidence="1">FP105234-sp</strain>
    </source>
</reference>
<evidence type="ECO:0000313" key="2">
    <source>
        <dbReference type="Proteomes" id="UP000814033"/>
    </source>
</evidence>
<feature type="non-terminal residue" evidence="1">
    <location>
        <position position="1"/>
    </location>
</feature>
<proteinExistence type="predicted"/>
<gene>
    <name evidence="1" type="ORF">FA95DRAFT_1578906</name>
</gene>
<organism evidence="1 2">
    <name type="scientific">Auriscalpium vulgare</name>
    <dbReference type="NCBI Taxonomy" id="40419"/>
    <lineage>
        <taxon>Eukaryota</taxon>
        <taxon>Fungi</taxon>
        <taxon>Dikarya</taxon>
        <taxon>Basidiomycota</taxon>
        <taxon>Agaricomycotina</taxon>
        <taxon>Agaricomycetes</taxon>
        <taxon>Russulales</taxon>
        <taxon>Auriscalpiaceae</taxon>
        <taxon>Auriscalpium</taxon>
    </lineage>
</organism>
<keyword evidence="2" id="KW-1185">Reference proteome</keyword>
<protein>
    <submittedName>
        <fullName evidence="1">Uncharacterized protein</fullName>
    </submittedName>
</protein>
<comment type="caution">
    <text evidence="1">The sequence shown here is derived from an EMBL/GenBank/DDBJ whole genome shotgun (WGS) entry which is preliminary data.</text>
</comment>
<dbReference type="Proteomes" id="UP000814033">
    <property type="component" value="Unassembled WGS sequence"/>
</dbReference>
<dbReference type="EMBL" id="MU277064">
    <property type="protein sequence ID" value="KAI0037335.1"/>
    <property type="molecule type" value="Genomic_DNA"/>
</dbReference>
<sequence>DAWYWWFTSIAEAFDFWVYLEHPELRTLARSQLLHGAGLQPQANSATTTPYDELPPPSYATSPSSSTSGLVFADPFPDSPLEELQGLPPFFGNLRPASPPSPVAWESTALRTSEWRASLDPAPATTTFMGPAEDHGMPPARRLSTAAGSGAAGAGQYWAVKAGRRLGVTEGTFDGILDAVTDYPGAYFKPCASMTDALAWLGVGGGGEETGHHRPFISAFMKPFYDVTYSYRSTCTFGRGTVGQDMFALLEMNQMEHEMCSYLQ</sequence>
<evidence type="ECO:0000313" key="1">
    <source>
        <dbReference type="EMBL" id="KAI0037335.1"/>
    </source>
</evidence>
<accession>A0ACB8R0N0</accession>
<name>A0ACB8R0N0_9AGAM</name>